<name>A0A0V0ZAI5_9BILA</name>
<comment type="caution">
    <text evidence="1">The sequence shown here is derived from an EMBL/GenBank/DDBJ whole genome shotgun (WGS) entry which is preliminary data.</text>
</comment>
<keyword evidence="2" id="KW-1185">Reference proteome</keyword>
<evidence type="ECO:0000313" key="1">
    <source>
        <dbReference type="EMBL" id="KRY09589.1"/>
    </source>
</evidence>
<dbReference type="AlphaFoldDB" id="A0A0V0ZAI5"/>
<protein>
    <submittedName>
        <fullName evidence="1">Uncharacterized protein</fullName>
    </submittedName>
</protein>
<dbReference type="EMBL" id="JYDQ01000267">
    <property type="protein sequence ID" value="KRY09589.1"/>
    <property type="molecule type" value="Genomic_DNA"/>
</dbReference>
<accession>A0A0V0ZAI5</accession>
<gene>
    <name evidence="1" type="ORF">T12_15594</name>
</gene>
<reference evidence="1 2" key="1">
    <citation type="submission" date="2015-01" db="EMBL/GenBank/DDBJ databases">
        <title>Evolution of Trichinella species and genotypes.</title>
        <authorList>
            <person name="Korhonen P.K."/>
            <person name="Edoardo P."/>
            <person name="Giuseppe L.R."/>
            <person name="Gasser R.B."/>
        </authorList>
    </citation>
    <scope>NUCLEOTIDE SEQUENCE [LARGE SCALE GENOMIC DNA]</scope>
    <source>
        <strain evidence="1">ISS2496</strain>
    </source>
</reference>
<evidence type="ECO:0000313" key="2">
    <source>
        <dbReference type="Proteomes" id="UP000054783"/>
    </source>
</evidence>
<sequence length="69" mass="7592">MRRKYFALSPEAFANIDTAAEDSLPSVTCTNGEIKTDLNYPFDVADIIIDPHSLTAIAIQNVCECCIQL</sequence>
<organism evidence="1 2">
    <name type="scientific">Trichinella patagoniensis</name>
    <dbReference type="NCBI Taxonomy" id="990121"/>
    <lineage>
        <taxon>Eukaryota</taxon>
        <taxon>Metazoa</taxon>
        <taxon>Ecdysozoa</taxon>
        <taxon>Nematoda</taxon>
        <taxon>Enoplea</taxon>
        <taxon>Dorylaimia</taxon>
        <taxon>Trichinellida</taxon>
        <taxon>Trichinellidae</taxon>
        <taxon>Trichinella</taxon>
    </lineage>
</organism>
<proteinExistence type="predicted"/>
<dbReference type="Proteomes" id="UP000054783">
    <property type="component" value="Unassembled WGS sequence"/>
</dbReference>